<organism evidence="3 4">
    <name type="scientific">Halalkalicoccus paucihalophilus</name>
    <dbReference type="NCBI Taxonomy" id="1008153"/>
    <lineage>
        <taxon>Archaea</taxon>
        <taxon>Methanobacteriati</taxon>
        <taxon>Methanobacteriota</taxon>
        <taxon>Stenosarchaea group</taxon>
        <taxon>Halobacteria</taxon>
        <taxon>Halobacteriales</taxon>
        <taxon>Halococcaceae</taxon>
        <taxon>Halalkalicoccus</taxon>
    </lineage>
</organism>
<accession>A0A151AE70</accession>
<dbReference type="OrthoDB" id="105697at2157"/>
<sequence length="140" mass="15359">MLQHVLVPVDHSTQARKALAFALDEYPEAEITVLHVISPTAVVAVSDPAVWDDRLLERKQEEAEELLTEMQDEAKDRGVDVRTELVYGRTPQSIIEYAGESDADGIVIGSHGRTGFSRVVLGSVAETVVRRSPVPVTVVR</sequence>
<evidence type="ECO:0000256" key="1">
    <source>
        <dbReference type="ARBA" id="ARBA00008791"/>
    </source>
</evidence>
<dbReference type="PATRIC" id="fig|1008153.3.peg.2652"/>
<dbReference type="AlphaFoldDB" id="A0A151AE70"/>
<proteinExistence type="inferred from homology"/>
<feature type="domain" description="UspA" evidence="2">
    <location>
        <begin position="1"/>
        <end position="140"/>
    </location>
</feature>
<comment type="similarity">
    <text evidence="1">Belongs to the universal stress protein A family.</text>
</comment>
<dbReference type="PANTHER" id="PTHR46268:SF24">
    <property type="entry name" value="UNIVERSAL STRESS PROTEIN"/>
    <property type="match status" value="1"/>
</dbReference>
<dbReference type="InterPro" id="IPR006015">
    <property type="entry name" value="Universal_stress_UspA"/>
</dbReference>
<dbReference type="InterPro" id="IPR014729">
    <property type="entry name" value="Rossmann-like_a/b/a_fold"/>
</dbReference>
<dbReference type="Proteomes" id="UP000075321">
    <property type="component" value="Unassembled WGS sequence"/>
</dbReference>
<keyword evidence="4" id="KW-1185">Reference proteome</keyword>
<evidence type="ECO:0000259" key="2">
    <source>
        <dbReference type="Pfam" id="PF00582"/>
    </source>
</evidence>
<dbReference type="EMBL" id="LTAZ01000005">
    <property type="protein sequence ID" value="KYH25923.1"/>
    <property type="molecule type" value="Genomic_DNA"/>
</dbReference>
<dbReference type="PANTHER" id="PTHR46268">
    <property type="entry name" value="STRESS RESPONSE PROTEIN NHAX"/>
    <property type="match status" value="1"/>
</dbReference>
<dbReference type="Pfam" id="PF00582">
    <property type="entry name" value="Usp"/>
    <property type="match status" value="1"/>
</dbReference>
<dbReference type="SUPFAM" id="SSF52402">
    <property type="entry name" value="Adenine nucleotide alpha hydrolases-like"/>
    <property type="match status" value="1"/>
</dbReference>
<dbReference type="PRINTS" id="PR01438">
    <property type="entry name" value="UNVRSLSTRESS"/>
</dbReference>
<evidence type="ECO:0000313" key="4">
    <source>
        <dbReference type="Proteomes" id="UP000075321"/>
    </source>
</evidence>
<name>A0A151AE70_9EURY</name>
<gene>
    <name evidence="3" type="ORF">HAPAU_26010</name>
</gene>
<protein>
    <submittedName>
        <fullName evidence="3">Universal stress protein</fullName>
    </submittedName>
</protein>
<dbReference type="RefSeq" id="WP_066383084.1">
    <property type="nucleotide sequence ID" value="NZ_LTAZ01000005.1"/>
</dbReference>
<evidence type="ECO:0000313" key="3">
    <source>
        <dbReference type="EMBL" id="KYH25923.1"/>
    </source>
</evidence>
<dbReference type="InterPro" id="IPR006016">
    <property type="entry name" value="UspA"/>
</dbReference>
<reference evidence="3 4" key="1">
    <citation type="submission" date="2016-02" db="EMBL/GenBank/DDBJ databases">
        <title>Genome sequence of Halalkalicoccus paucihalophilus DSM 24557.</title>
        <authorList>
            <person name="Poehlein A."/>
            <person name="Daniel R."/>
        </authorList>
    </citation>
    <scope>NUCLEOTIDE SEQUENCE [LARGE SCALE GENOMIC DNA]</scope>
    <source>
        <strain evidence="3 4">DSM 24557</strain>
    </source>
</reference>
<comment type="caution">
    <text evidence="3">The sequence shown here is derived from an EMBL/GenBank/DDBJ whole genome shotgun (WGS) entry which is preliminary data.</text>
</comment>
<dbReference type="CDD" id="cd00293">
    <property type="entry name" value="USP-like"/>
    <property type="match status" value="1"/>
</dbReference>
<dbReference type="Gene3D" id="3.40.50.620">
    <property type="entry name" value="HUPs"/>
    <property type="match status" value="1"/>
</dbReference>